<feature type="transmembrane region" description="Helical" evidence="2">
    <location>
        <begin position="134"/>
        <end position="157"/>
    </location>
</feature>
<feature type="transmembrane region" description="Helical" evidence="2">
    <location>
        <begin position="110"/>
        <end position="128"/>
    </location>
</feature>
<evidence type="ECO:0000313" key="4">
    <source>
        <dbReference type="EMBL" id="MST32439.1"/>
    </source>
</evidence>
<evidence type="ECO:0000256" key="1">
    <source>
        <dbReference type="SAM" id="MobiDB-lite"/>
    </source>
</evidence>
<protein>
    <submittedName>
        <fullName evidence="4">Acyltransferase family protein</fullName>
    </submittedName>
</protein>
<evidence type="ECO:0000256" key="2">
    <source>
        <dbReference type="SAM" id="Phobius"/>
    </source>
</evidence>
<organism evidence="4 5">
    <name type="scientific">Acidiferrimicrobium australe</name>
    <dbReference type="NCBI Taxonomy" id="2664430"/>
    <lineage>
        <taxon>Bacteria</taxon>
        <taxon>Bacillati</taxon>
        <taxon>Actinomycetota</taxon>
        <taxon>Acidimicrobiia</taxon>
        <taxon>Acidimicrobiales</taxon>
        <taxon>Acidimicrobiaceae</taxon>
        <taxon>Acidiferrimicrobium</taxon>
    </lineage>
</organism>
<accession>A0ABW9QSL9</accession>
<keyword evidence="4" id="KW-0808">Transferase</keyword>
<sequence length="226" mass="23310">MLGHGAPPLSARGDHPRPVPAAQESLVPCRQRARGTAPEGPGTTAGPSGRGVRLARRRGSPGRVAIRGAPGPQTLVTVTAPDRPDVPAPAAAGGRSIGAAFDPRRNARDLLRLVLALLVVVSHALVLGRHRSEVLWRCGTLGGIAVDVFFAISGYLIAASAAHDHVGRYLWQRFLRIFPGFWACLAVTAVVAGPVAWIASGRPFGACGAPSGPPHDRAGPPTPGCA</sequence>
<dbReference type="InterPro" id="IPR002656">
    <property type="entry name" value="Acyl_transf_3_dom"/>
</dbReference>
<evidence type="ECO:0000313" key="5">
    <source>
        <dbReference type="Proteomes" id="UP000437736"/>
    </source>
</evidence>
<evidence type="ECO:0000259" key="3">
    <source>
        <dbReference type="Pfam" id="PF01757"/>
    </source>
</evidence>
<dbReference type="EMBL" id="WJHE01000292">
    <property type="protein sequence ID" value="MST32439.1"/>
    <property type="molecule type" value="Genomic_DNA"/>
</dbReference>
<feature type="compositionally biased region" description="Low complexity" evidence="1">
    <location>
        <begin position="34"/>
        <end position="47"/>
    </location>
</feature>
<feature type="domain" description="Acyltransferase 3" evidence="3">
    <location>
        <begin position="109"/>
        <end position="206"/>
    </location>
</feature>
<name>A0ABW9QSL9_9ACTN</name>
<dbReference type="GO" id="GO:0016746">
    <property type="term" value="F:acyltransferase activity"/>
    <property type="evidence" value="ECO:0007669"/>
    <property type="project" value="UniProtKB-KW"/>
</dbReference>
<keyword evidence="5" id="KW-1185">Reference proteome</keyword>
<dbReference type="Pfam" id="PF01757">
    <property type="entry name" value="Acyl_transf_3"/>
    <property type="match status" value="1"/>
</dbReference>
<keyword evidence="2" id="KW-0812">Transmembrane</keyword>
<keyword evidence="2" id="KW-0472">Membrane</keyword>
<dbReference type="Proteomes" id="UP000437736">
    <property type="component" value="Unassembled WGS sequence"/>
</dbReference>
<comment type="caution">
    <text evidence="4">The sequence shown here is derived from an EMBL/GenBank/DDBJ whole genome shotgun (WGS) entry which is preliminary data.</text>
</comment>
<feature type="region of interest" description="Disordered" evidence="1">
    <location>
        <begin position="1"/>
        <end position="69"/>
    </location>
</feature>
<keyword evidence="4" id="KW-0012">Acyltransferase</keyword>
<keyword evidence="2" id="KW-1133">Transmembrane helix</keyword>
<proteinExistence type="predicted"/>
<gene>
    <name evidence="4" type="ORF">GHK86_06855</name>
</gene>
<reference evidence="4 5" key="1">
    <citation type="submission" date="2019-11" db="EMBL/GenBank/DDBJ databases">
        <title>Acidiferrimicrobium australis gen. nov., sp. nov., an acidophilic and obligately heterotrophic, member of the Actinobacteria that catalyses dissimilatory oxido- reduction of iron isolated from metal-rich acidic water in Chile.</title>
        <authorList>
            <person name="Gonzalez D."/>
            <person name="Huber K."/>
            <person name="Hedrich S."/>
            <person name="Rojas-Villalobos C."/>
            <person name="Quatrini R."/>
            <person name="Dinamarca M.A."/>
            <person name="Schwarz A."/>
            <person name="Canales C."/>
            <person name="Nancucheo I."/>
        </authorList>
    </citation>
    <scope>NUCLEOTIDE SEQUENCE [LARGE SCALE GENOMIC DNA]</scope>
    <source>
        <strain evidence="4 5">USS-CCA1</strain>
    </source>
</reference>
<feature type="transmembrane region" description="Helical" evidence="2">
    <location>
        <begin position="177"/>
        <end position="199"/>
    </location>
</feature>